<keyword evidence="1" id="KW-0238">DNA-binding</keyword>
<organism evidence="4 5">
    <name type="scientific">Maribacter luteus</name>
    <dbReference type="NCBI Taxonomy" id="2594478"/>
    <lineage>
        <taxon>Bacteria</taxon>
        <taxon>Pseudomonadati</taxon>
        <taxon>Bacteroidota</taxon>
        <taxon>Flavobacteriia</taxon>
        <taxon>Flavobacteriales</taxon>
        <taxon>Flavobacteriaceae</taxon>
        <taxon>Maribacter</taxon>
    </lineage>
</organism>
<dbReference type="Proteomes" id="UP000443153">
    <property type="component" value="Unassembled WGS sequence"/>
</dbReference>
<sequence>MAKLTYKIRKASNKSGIIQLHFNYGTKSRLRYSTGLKVQNIKNWDTKTMRIKNMVAELDKNYINNKLDDLQHQLNKKYTKLLEKQNTAISNDILIDFCDQFFQKTKDQEGNTAIELLPFYDWFIENYSVKPLISSSKPLQKGTAKTYRNAYCIIKRFNDTVYRVRYDKINYKFYNDYLNWLYEQGYSTNYIGTQIKILKTILIASHELGYHTNTECRKKYFKKPTEVIDHIFLNTEELKRIKKLDLSDFKNIKTKTGVFLTKDKMDRARDLFLISANTGLRVSDFNKLEKDNIITVDNKKYFQLTTKKNNKPIIIPINSTVIEILNKRNGELPNKMPEQHINYALKIIGEKSGIDTLVKITRTTGGIKETEEYKKHQLITNHTGRRSFCTNAYLSGMPAIDIMAISGHSSERVFYNYIKANNLQRAMKISENKFFS</sequence>
<dbReference type="Gene3D" id="1.10.443.10">
    <property type="entry name" value="Intergrase catalytic core"/>
    <property type="match status" value="1"/>
</dbReference>
<dbReference type="InterPro" id="IPR010998">
    <property type="entry name" value="Integrase_recombinase_N"/>
</dbReference>
<dbReference type="GO" id="GO:0003677">
    <property type="term" value="F:DNA binding"/>
    <property type="evidence" value="ECO:0007669"/>
    <property type="project" value="UniProtKB-KW"/>
</dbReference>
<dbReference type="EMBL" id="WKJH01000028">
    <property type="protein sequence ID" value="MRX65757.1"/>
    <property type="molecule type" value="Genomic_DNA"/>
</dbReference>
<evidence type="ECO:0000313" key="4">
    <source>
        <dbReference type="EMBL" id="MRX65757.1"/>
    </source>
</evidence>
<keyword evidence="5" id="KW-1185">Reference proteome</keyword>
<dbReference type="SUPFAM" id="SSF56349">
    <property type="entry name" value="DNA breaking-rejoining enzymes"/>
    <property type="match status" value="1"/>
</dbReference>
<dbReference type="AlphaFoldDB" id="A0A6I2MS88"/>
<dbReference type="InterPro" id="IPR011010">
    <property type="entry name" value="DNA_brk_join_enz"/>
</dbReference>
<dbReference type="PROSITE" id="PS51898">
    <property type="entry name" value="TYR_RECOMBINASE"/>
    <property type="match status" value="1"/>
</dbReference>
<dbReference type="Gene3D" id="1.10.150.130">
    <property type="match status" value="1"/>
</dbReference>
<gene>
    <name evidence="4" type="ORF">GJ691_16515</name>
</gene>
<proteinExistence type="predicted"/>
<evidence type="ECO:0000313" key="5">
    <source>
        <dbReference type="Proteomes" id="UP000443153"/>
    </source>
</evidence>
<accession>A0A6I2MS88</accession>
<evidence type="ECO:0000256" key="2">
    <source>
        <dbReference type="ARBA" id="ARBA00023172"/>
    </source>
</evidence>
<dbReference type="Pfam" id="PF00589">
    <property type="entry name" value="Phage_integrase"/>
    <property type="match status" value="1"/>
</dbReference>
<evidence type="ECO:0000256" key="1">
    <source>
        <dbReference type="ARBA" id="ARBA00023125"/>
    </source>
</evidence>
<dbReference type="InterPro" id="IPR002104">
    <property type="entry name" value="Integrase_catalytic"/>
</dbReference>
<name>A0A6I2MS88_9FLAO</name>
<keyword evidence="2" id="KW-0233">DNA recombination</keyword>
<dbReference type="InterPro" id="IPR013762">
    <property type="entry name" value="Integrase-like_cat_sf"/>
</dbReference>
<reference evidence="4 5" key="1">
    <citation type="submission" date="2019-11" db="EMBL/GenBank/DDBJ databases">
        <title>Maribacter lutea sp. nov., a marine bacterium isolated from intertidal sand.</title>
        <authorList>
            <person name="Liu A."/>
        </authorList>
    </citation>
    <scope>NUCLEOTIDE SEQUENCE [LARGE SCALE GENOMIC DNA]</scope>
    <source>
        <strain evidence="4 5">RZ05</strain>
    </source>
</reference>
<dbReference type="OrthoDB" id="1493636at2"/>
<dbReference type="GO" id="GO:0015074">
    <property type="term" value="P:DNA integration"/>
    <property type="evidence" value="ECO:0007669"/>
    <property type="project" value="InterPro"/>
</dbReference>
<dbReference type="GO" id="GO:0006310">
    <property type="term" value="P:DNA recombination"/>
    <property type="evidence" value="ECO:0007669"/>
    <property type="project" value="UniProtKB-KW"/>
</dbReference>
<feature type="domain" description="Tyr recombinase" evidence="3">
    <location>
        <begin position="228"/>
        <end position="431"/>
    </location>
</feature>
<evidence type="ECO:0000259" key="3">
    <source>
        <dbReference type="PROSITE" id="PS51898"/>
    </source>
</evidence>
<comment type="caution">
    <text evidence="4">The sequence shown here is derived from an EMBL/GenBank/DDBJ whole genome shotgun (WGS) entry which is preliminary data.</text>
</comment>
<protein>
    <submittedName>
        <fullName evidence="4">Tyrosine-type recombinase/integrase</fullName>
    </submittedName>
</protein>